<evidence type="ECO:0000313" key="2">
    <source>
        <dbReference type="EMBL" id="KAK0428802.1"/>
    </source>
</evidence>
<feature type="transmembrane region" description="Helical" evidence="1">
    <location>
        <begin position="61"/>
        <end position="80"/>
    </location>
</feature>
<feature type="transmembrane region" description="Helical" evidence="1">
    <location>
        <begin position="186"/>
        <end position="206"/>
    </location>
</feature>
<dbReference type="Pfam" id="PF10318">
    <property type="entry name" value="7TM_GPCR_Srh"/>
    <property type="match status" value="1"/>
</dbReference>
<evidence type="ECO:0000313" key="3">
    <source>
        <dbReference type="Proteomes" id="UP001175271"/>
    </source>
</evidence>
<feature type="transmembrane region" description="Helical" evidence="1">
    <location>
        <begin position="260"/>
        <end position="287"/>
    </location>
</feature>
<protein>
    <submittedName>
        <fullName evidence="2">Uncharacterized protein</fullName>
    </submittedName>
</protein>
<dbReference type="EMBL" id="JAUCMV010000001">
    <property type="protein sequence ID" value="KAK0428802.1"/>
    <property type="molecule type" value="Genomic_DNA"/>
</dbReference>
<feature type="transmembrane region" description="Helical" evidence="1">
    <location>
        <begin position="37"/>
        <end position="55"/>
    </location>
</feature>
<keyword evidence="1" id="KW-1133">Transmembrane helix</keyword>
<gene>
    <name evidence="2" type="ORF">QR680_011012</name>
</gene>
<proteinExistence type="predicted"/>
<name>A0AA39ISL2_9BILA</name>
<feature type="transmembrane region" description="Helical" evidence="1">
    <location>
        <begin position="227"/>
        <end position="254"/>
    </location>
</feature>
<keyword evidence="3" id="KW-1185">Reference proteome</keyword>
<evidence type="ECO:0000256" key="1">
    <source>
        <dbReference type="SAM" id="Phobius"/>
    </source>
</evidence>
<sequence length="328" mass="37047">MFVLQLIHVFAVVLHFTTGILSTVLIIFRTPPVMRGYSIFLLNINFWFHFMTFFSETIVEGTFTIIDSSFCFYFNVYIPFLKFNPNAIFFAYTVTSSMFNCYAALFLAFGYIYYRTSTLIAVSEAPGFASWQIWAGSLALHVVLTLGNVKFLSNTHIPSPPNYNGTYELFCIASTENHIGLIVWSGYYIVVCVGLTTPIIAFIVGIRKKILHFSTMVNQDTIKMQKSVLKAVLLMAASPLLFYVIPMTLVAVLFAVDMSFMAILIEIVGICFPVQASFNSLIVIITIRPYREALRFRVTKYQARVTNSKFELSSVSRTRTCTAVQPSS</sequence>
<keyword evidence="1" id="KW-0472">Membrane</keyword>
<organism evidence="2 3">
    <name type="scientific">Steinernema hermaphroditum</name>
    <dbReference type="NCBI Taxonomy" id="289476"/>
    <lineage>
        <taxon>Eukaryota</taxon>
        <taxon>Metazoa</taxon>
        <taxon>Ecdysozoa</taxon>
        <taxon>Nematoda</taxon>
        <taxon>Chromadorea</taxon>
        <taxon>Rhabditida</taxon>
        <taxon>Tylenchina</taxon>
        <taxon>Panagrolaimomorpha</taxon>
        <taxon>Strongyloidoidea</taxon>
        <taxon>Steinernematidae</taxon>
        <taxon>Steinernema</taxon>
    </lineage>
</organism>
<feature type="transmembrane region" description="Helical" evidence="1">
    <location>
        <begin position="87"/>
        <end position="114"/>
    </location>
</feature>
<dbReference type="Proteomes" id="UP001175271">
    <property type="component" value="Unassembled WGS sequence"/>
</dbReference>
<dbReference type="AlphaFoldDB" id="A0AA39ISL2"/>
<comment type="caution">
    <text evidence="2">The sequence shown here is derived from an EMBL/GenBank/DDBJ whole genome shotgun (WGS) entry which is preliminary data.</text>
</comment>
<feature type="transmembrane region" description="Helical" evidence="1">
    <location>
        <begin position="6"/>
        <end position="28"/>
    </location>
</feature>
<keyword evidence="1" id="KW-0812">Transmembrane</keyword>
<accession>A0AA39ISL2</accession>
<reference evidence="2" key="1">
    <citation type="submission" date="2023-06" db="EMBL/GenBank/DDBJ databases">
        <title>Genomic analysis of the entomopathogenic nematode Steinernema hermaphroditum.</title>
        <authorList>
            <person name="Schwarz E.M."/>
            <person name="Heppert J.K."/>
            <person name="Baniya A."/>
            <person name="Schwartz H.T."/>
            <person name="Tan C.-H."/>
            <person name="Antoshechkin I."/>
            <person name="Sternberg P.W."/>
            <person name="Goodrich-Blair H."/>
            <person name="Dillman A.R."/>
        </authorList>
    </citation>
    <scope>NUCLEOTIDE SEQUENCE</scope>
    <source>
        <strain evidence="2">PS9179</strain>
        <tissue evidence="2">Whole animal</tissue>
    </source>
</reference>
<dbReference type="InterPro" id="IPR019422">
    <property type="entry name" value="7TM_GPCR_serpentine_rcpt_Srh"/>
</dbReference>